<dbReference type="Gene3D" id="3.40.50.300">
    <property type="entry name" value="P-loop containing nucleotide triphosphate hydrolases"/>
    <property type="match status" value="1"/>
</dbReference>
<keyword evidence="3" id="KW-0808">Transferase</keyword>
<dbReference type="PANTHER" id="PTHR23117:SF13">
    <property type="entry name" value="GUANYLATE KINASE"/>
    <property type="match status" value="1"/>
</dbReference>
<protein>
    <submittedName>
        <fullName evidence="7">Guanylate kinase</fullName>
    </submittedName>
</protein>
<evidence type="ECO:0000256" key="4">
    <source>
        <dbReference type="ARBA" id="ARBA00022777"/>
    </source>
</evidence>
<dbReference type="PROSITE" id="PS50052">
    <property type="entry name" value="GUANYLATE_KINASE_2"/>
    <property type="match status" value="1"/>
</dbReference>
<keyword evidence="4 7" id="KW-0418">Kinase</keyword>
<dbReference type="Pfam" id="PF00625">
    <property type="entry name" value="Guanylate_kin"/>
    <property type="match status" value="1"/>
</dbReference>
<proteinExistence type="inferred from homology"/>
<dbReference type="EMBL" id="DVIR01000031">
    <property type="protein sequence ID" value="HIS24424.1"/>
    <property type="molecule type" value="Genomic_DNA"/>
</dbReference>
<comment type="function">
    <text evidence="1">Essential for recycling GMP and indirectly, cGMP.</text>
</comment>
<reference evidence="7" key="1">
    <citation type="submission" date="2020-10" db="EMBL/GenBank/DDBJ databases">
        <authorList>
            <person name="Gilroy R."/>
        </authorList>
    </citation>
    <scope>NUCLEOTIDE SEQUENCE</scope>
    <source>
        <strain evidence="7">CHK157-1446</strain>
    </source>
</reference>
<reference evidence="7" key="2">
    <citation type="journal article" date="2021" name="PeerJ">
        <title>Extensive microbial diversity within the chicken gut microbiome revealed by metagenomics and culture.</title>
        <authorList>
            <person name="Gilroy R."/>
            <person name="Ravi A."/>
            <person name="Getino M."/>
            <person name="Pursley I."/>
            <person name="Horton D.L."/>
            <person name="Alikhan N.F."/>
            <person name="Baker D."/>
            <person name="Gharbi K."/>
            <person name="Hall N."/>
            <person name="Watson M."/>
            <person name="Adriaenssens E.M."/>
            <person name="Foster-Nyarko E."/>
            <person name="Jarju S."/>
            <person name="Secka A."/>
            <person name="Antonio M."/>
            <person name="Oren A."/>
            <person name="Chaudhuri R.R."/>
            <person name="La Ragione R."/>
            <person name="Hildebrand F."/>
            <person name="Pallen M.J."/>
        </authorList>
    </citation>
    <scope>NUCLEOTIDE SEQUENCE</scope>
    <source>
        <strain evidence="7">CHK157-1446</strain>
    </source>
</reference>
<dbReference type="GO" id="GO:0005829">
    <property type="term" value="C:cytosol"/>
    <property type="evidence" value="ECO:0007669"/>
    <property type="project" value="TreeGrafter"/>
</dbReference>
<evidence type="ECO:0000256" key="1">
    <source>
        <dbReference type="ARBA" id="ARBA00003531"/>
    </source>
</evidence>
<evidence type="ECO:0000259" key="6">
    <source>
        <dbReference type="PROSITE" id="PS50052"/>
    </source>
</evidence>
<evidence type="ECO:0000256" key="2">
    <source>
        <dbReference type="ARBA" id="ARBA00005790"/>
    </source>
</evidence>
<organism evidence="7 8">
    <name type="scientific">Candidatus Faeciplasma gallinarum</name>
    <dbReference type="NCBI Taxonomy" id="2840799"/>
    <lineage>
        <taxon>Bacteria</taxon>
        <taxon>Bacillati</taxon>
        <taxon>Bacillota</taxon>
        <taxon>Clostridia</taxon>
        <taxon>Eubacteriales</taxon>
        <taxon>Oscillospiraceae</taxon>
        <taxon>Oscillospiraceae incertae sedis</taxon>
        <taxon>Candidatus Faeciplasma</taxon>
    </lineage>
</organism>
<sequence>TPKKKIEEKLCMGKDVILEIETAGAMKVKAACPEAVLIFMLPPSVETLKHRLIKRGTDSQSVIQKRVEQAEREIGMAKEYDYVFVNDDLDAAVDDLELIMKSAKYLVNQNKDLIKGVLKKC</sequence>
<accession>A0A9D1ENF1</accession>
<dbReference type="Proteomes" id="UP000823982">
    <property type="component" value="Unassembled WGS sequence"/>
</dbReference>
<dbReference type="SUPFAM" id="SSF52540">
    <property type="entry name" value="P-loop containing nucleoside triphosphate hydrolases"/>
    <property type="match status" value="1"/>
</dbReference>
<evidence type="ECO:0000256" key="3">
    <source>
        <dbReference type="ARBA" id="ARBA00022679"/>
    </source>
</evidence>
<feature type="domain" description="Guanylate kinase-like" evidence="6">
    <location>
        <begin position="1"/>
        <end position="101"/>
    </location>
</feature>
<dbReference type="InterPro" id="IPR008144">
    <property type="entry name" value="Guanylate_kin-like_dom"/>
</dbReference>
<comment type="caution">
    <text evidence="7">The sequence shown here is derived from an EMBL/GenBank/DDBJ whole genome shotgun (WGS) entry which is preliminary data.</text>
</comment>
<dbReference type="PANTHER" id="PTHR23117">
    <property type="entry name" value="GUANYLATE KINASE-RELATED"/>
    <property type="match status" value="1"/>
</dbReference>
<dbReference type="GO" id="GO:0004385">
    <property type="term" value="F:GMP kinase activity"/>
    <property type="evidence" value="ECO:0007669"/>
    <property type="project" value="UniProtKB-EC"/>
</dbReference>
<evidence type="ECO:0000256" key="5">
    <source>
        <dbReference type="ARBA" id="ARBA00048594"/>
    </source>
</evidence>
<comment type="similarity">
    <text evidence="2">Belongs to the guanylate kinase family.</text>
</comment>
<name>A0A9D1ENF1_9FIRM</name>
<dbReference type="AlphaFoldDB" id="A0A9D1ENF1"/>
<gene>
    <name evidence="7" type="ORF">IAD01_03375</name>
</gene>
<evidence type="ECO:0000313" key="7">
    <source>
        <dbReference type="EMBL" id="HIS24424.1"/>
    </source>
</evidence>
<dbReference type="InterPro" id="IPR008145">
    <property type="entry name" value="GK/Ca_channel_bsu"/>
</dbReference>
<comment type="catalytic activity">
    <reaction evidence="5">
        <text>GMP + ATP = GDP + ADP</text>
        <dbReference type="Rhea" id="RHEA:20780"/>
        <dbReference type="ChEBI" id="CHEBI:30616"/>
        <dbReference type="ChEBI" id="CHEBI:58115"/>
        <dbReference type="ChEBI" id="CHEBI:58189"/>
        <dbReference type="ChEBI" id="CHEBI:456216"/>
        <dbReference type="EC" id="2.7.4.8"/>
    </reaction>
</comment>
<feature type="non-terminal residue" evidence="7">
    <location>
        <position position="1"/>
    </location>
</feature>
<dbReference type="InterPro" id="IPR027417">
    <property type="entry name" value="P-loop_NTPase"/>
</dbReference>
<evidence type="ECO:0000313" key="8">
    <source>
        <dbReference type="Proteomes" id="UP000823982"/>
    </source>
</evidence>